<accession>A0ABU9U8Z4</accession>
<evidence type="ECO:0000313" key="9">
    <source>
        <dbReference type="Proteomes" id="UP001466331"/>
    </source>
</evidence>
<comment type="caution">
    <text evidence="8">The sequence shown here is derived from an EMBL/GenBank/DDBJ whole genome shotgun (WGS) entry which is preliminary data.</text>
</comment>
<feature type="transmembrane region" description="Helical" evidence="6">
    <location>
        <begin position="239"/>
        <end position="270"/>
    </location>
</feature>
<organism evidence="8 9">
    <name type="scientific">Rarispira pelagica</name>
    <dbReference type="NCBI Taxonomy" id="3141764"/>
    <lineage>
        <taxon>Bacteria</taxon>
        <taxon>Pseudomonadati</taxon>
        <taxon>Spirochaetota</taxon>
        <taxon>Spirochaetia</taxon>
        <taxon>Winmispirales</taxon>
        <taxon>Winmispiraceae</taxon>
        <taxon>Rarispira</taxon>
    </lineage>
</organism>
<dbReference type="RefSeq" id="WP_420068586.1">
    <property type="nucleotide sequence ID" value="NZ_JBCHKQ010000001.1"/>
</dbReference>
<keyword evidence="2 6" id="KW-0812">Transmembrane</keyword>
<feature type="transmembrane region" description="Helical" evidence="6">
    <location>
        <begin position="377"/>
        <end position="396"/>
    </location>
</feature>
<sequence length="557" mass="60247">MEFLNEVFSKIAEGHLNILLLLGLVLFGGTIGAKYFKKIKMPQVIAYLVLGIIVGESGFKILSSDFLVSFEPFNYFALGLISFALGGELDLGILKKHGKVLSWVLFLEAFGAFIFVGTGFFFLSSFVFGFNTALVIALLAGSISAATAAAGTTDVLWEYRAKGTMTTTLLGVIALDDVLALLLFAISSSAAFAILGLSANTLENIIKPVYEIGGASLLGWGAARVLSGQLKNYTEEERIFVFTMGMVILVLGISLILEVDMLMAATVMGFSLKNYAPRKTTVILKLLEKFAGPIYLLFFVFVGAKLTLSSMTPLMFLFIAAFLALRMGGKWVGTALGAKISGAPSKIGRYLPLCLFSQSGVAIGLSLIAAQRFPGEIGQTILVVVTTTVFIVQLIGPAFTKVAIEKAGEAGLNITEEDILAGSRVSDLVRPRPEVIYNDMPLSAILKVYAESDQNFWLVVDKEGKYRGVIGFENLRNALAEPELQNFILAEDILTPLSQHIEPELSLADAARKLRQANLDAIPILDKEGRALGVLEEREINQYVHKKLLEAQSKAEA</sequence>
<dbReference type="SUPFAM" id="SSF54631">
    <property type="entry name" value="CBS-domain pair"/>
    <property type="match status" value="1"/>
</dbReference>
<dbReference type="Gene3D" id="1.20.1530.20">
    <property type="match status" value="1"/>
</dbReference>
<dbReference type="InterPro" id="IPR000644">
    <property type="entry name" value="CBS_dom"/>
</dbReference>
<name>A0ABU9U8Z4_9SPIR</name>
<feature type="transmembrane region" description="Helical" evidence="6">
    <location>
        <begin position="350"/>
        <end position="371"/>
    </location>
</feature>
<dbReference type="EMBL" id="JBCHKQ010000001">
    <property type="protein sequence ID" value="MEM5947133.1"/>
    <property type="molecule type" value="Genomic_DNA"/>
</dbReference>
<evidence type="ECO:0000313" key="8">
    <source>
        <dbReference type="EMBL" id="MEM5947133.1"/>
    </source>
</evidence>
<evidence type="ECO:0000259" key="7">
    <source>
        <dbReference type="PROSITE" id="PS51371"/>
    </source>
</evidence>
<protein>
    <submittedName>
        <fullName evidence="8">Cation:proton antiporter</fullName>
    </submittedName>
</protein>
<dbReference type="InterPro" id="IPR046342">
    <property type="entry name" value="CBS_dom_sf"/>
</dbReference>
<keyword evidence="9" id="KW-1185">Reference proteome</keyword>
<evidence type="ECO:0000256" key="4">
    <source>
        <dbReference type="ARBA" id="ARBA00023136"/>
    </source>
</evidence>
<feature type="transmembrane region" description="Helical" evidence="6">
    <location>
        <begin position="169"/>
        <end position="195"/>
    </location>
</feature>
<feature type="transmembrane region" description="Helical" evidence="6">
    <location>
        <begin position="290"/>
        <end position="308"/>
    </location>
</feature>
<keyword evidence="5" id="KW-0129">CBS domain</keyword>
<evidence type="ECO:0000256" key="5">
    <source>
        <dbReference type="PROSITE-ProRule" id="PRU00703"/>
    </source>
</evidence>
<proteinExistence type="predicted"/>
<reference evidence="8 9" key="1">
    <citation type="submission" date="2024-03" db="EMBL/GenBank/DDBJ databases">
        <title>Ignisphaera cupida sp. nov., a hyperthermophilic hydrolytic archaeon from a hot spring of Kamchatka, and proposal of Ignisphaeraceae fam. nov.</title>
        <authorList>
            <person name="Podosokorskaya O.A."/>
            <person name="Elcheninov A.G."/>
            <person name="Maltseva A.I."/>
            <person name="Zayulina K.S."/>
            <person name="Novikov A."/>
            <person name="Merkel A.Y."/>
        </authorList>
    </citation>
    <scope>NUCLEOTIDE SEQUENCE [LARGE SCALE GENOMIC DNA]</scope>
    <source>
        <strain evidence="8 9">38H-sp</strain>
    </source>
</reference>
<evidence type="ECO:0000256" key="6">
    <source>
        <dbReference type="SAM" id="Phobius"/>
    </source>
</evidence>
<dbReference type="Pfam" id="PF00571">
    <property type="entry name" value="CBS"/>
    <property type="match status" value="2"/>
</dbReference>
<feature type="transmembrane region" description="Helical" evidence="6">
    <location>
        <begin position="105"/>
        <end position="128"/>
    </location>
</feature>
<dbReference type="Gene3D" id="3.10.580.10">
    <property type="entry name" value="CBS-domain"/>
    <property type="match status" value="1"/>
</dbReference>
<feature type="transmembrane region" description="Helical" evidence="6">
    <location>
        <begin position="314"/>
        <end position="338"/>
    </location>
</feature>
<comment type="subcellular location">
    <subcellularLocation>
        <location evidence="1">Membrane</location>
        <topology evidence="1">Multi-pass membrane protein</topology>
    </subcellularLocation>
</comment>
<feature type="domain" description="CBS" evidence="7">
    <location>
        <begin position="429"/>
        <end position="486"/>
    </location>
</feature>
<dbReference type="InterPro" id="IPR006153">
    <property type="entry name" value="Cation/H_exchanger_TM"/>
</dbReference>
<feature type="transmembrane region" description="Helical" evidence="6">
    <location>
        <begin position="44"/>
        <end position="63"/>
    </location>
</feature>
<evidence type="ECO:0000256" key="3">
    <source>
        <dbReference type="ARBA" id="ARBA00022989"/>
    </source>
</evidence>
<dbReference type="CDD" id="cd02205">
    <property type="entry name" value="CBS_pair_SF"/>
    <property type="match status" value="1"/>
</dbReference>
<keyword evidence="4 6" id="KW-0472">Membrane</keyword>
<keyword evidence="3 6" id="KW-1133">Transmembrane helix</keyword>
<dbReference type="Proteomes" id="UP001466331">
    <property type="component" value="Unassembled WGS sequence"/>
</dbReference>
<feature type="domain" description="CBS" evidence="7">
    <location>
        <begin position="494"/>
        <end position="550"/>
    </location>
</feature>
<evidence type="ECO:0000256" key="1">
    <source>
        <dbReference type="ARBA" id="ARBA00004141"/>
    </source>
</evidence>
<dbReference type="PANTHER" id="PTHR43021">
    <property type="entry name" value="NA(+)/H(+) ANTIPORTER-RELATED"/>
    <property type="match status" value="1"/>
</dbReference>
<evidence type="ECO:0000256" key="2">
    <source>
        <dbReference type="ARBA" id="ARBA00022692"/>
    </source>
</evidence>
<dbReference type="PROSITE" id="PS51371">
    <property type="entry name" value="CBS"/>
    <property type="match status" value="2"/>
</dbReference>
<feature type="transmembrane region" description="Helical" evidence="6">
    <location>
        <begin position="134"/>
        <end position="157"/>
    </location>
</feature>
<dbReference type="Pfam" id="PF00999">
    <property type="entry name" value="Na_H_Exchanger"/>
    <property type="match status" value="1"/>
</dbReference>
<feature type="transmembrane region" description="Helical" evidence="6">
    <location>
        <begin position="75"/>
        <end position="93"/>
    </location>
</feature>
<gene>
    <name evidence="8" type="ORF">WKV44_01095</name>
</gene>
<dbReference type="InterPro" id="IPR038770">
    <property type="entry name" value="Na+/solute_symporter_sf"/>
</dbReference>
<dbReference type="PANTHER" id="PTHR43021:SF2">
    <property type="entry name" value="CATION_H+ EXCHANGER DOMAIN-CONTAINING PROTEIN"/>
    <property type="match status" value="1"/>
</dbReference>
<feature type="transmembrane region" description="Helical" evidence="6">
    <location>
        <begin position="14"/>
        <end position="32"/>
    </location>
</feature>